<organism evidence="1 2">
    <name type="scientific">Sorangium cellulosum</name>
    <name type="common">Polyangium cellulosum</name>
    <dbReference type="NCBI Taxonomy" id="56"/>
    <lineage>
        <taxon>Bacteria</taxon>
        <taxon>Pseudomonadati</taxon>
        <taxon>Myxococcota</taxon>
        <taxon>Polyangia</taxon>
        <taxon>Polyangiales</taxon>
        <taxon>Polyangiaceae</taxon>
        <taxon>Sorangium</taxon>
    </lineage>
</organism>
<evidence type="ECO:0000313" key="1">
    <source>
        <dbReference type="EMBL" id="KYF64034.1"/>
    </source>
</evidence>
<dbReference type="AlphaFoldDB" id="A0A150Q7T3"/>
<accession>A0A150Q7T3</accession>
<reference evidence="1 2" key="1">
    <citation type="submission" date="2014-02" db="EMBL/GenBank/DDBJ databases">
        <title>The small core and large imbalanced accessory genome model reveals a collaborative survival strategy of Sorangium cellulosum strains in nature.</title>
        <authorList>
            <person name="Han K."/>
            <person name="Peng R."/>
            <person name="Blom J."/>
            <person name="Li Y.-Z."/>
        </authorList>
    </citation>
    <scope>NUCLEOTIDE SEQUENCE [LARGE SCALE GENOMIC DNA]</scope>
    <source>
        <strain evidence="1 2">So0008-312</strain>
    </source>
</reference>
<protein>
    <submittedName>
        <fullName evidence="1">Uncharacterized protein</fullName>
    </submittedName>
</protein>
<sequence>MANDDGGLLVEPYRISMTEHMRQIGRAGGERELADASPRSKGCGALYMPEVLGHDLAEFEPLSG</sequence>
<gene>
    <name evidence="1" type="ORF">BE15_34465</name>
</gene>
<evidence type="ECO:0000313" key="2">
    <source>
        <dbReference type="Proteomes" id="UP000075260"/>
    </source>
</evidence>
<dbReference type="EMBL" id="JEMA01000944">
    <property type="protein sequence ID" value="KYF64034.1"/>
    <property type="molecule type" value="Genomic_DNA"/>
</dbReference>
<dbReference type="Proteomes" id="UP000075260">
    <property type="component" value="Unassembled WGS sequence"/>
</dbReference>
<name>A0A150Q7T3_SORCE</name>
<proteinExistence type="predicted"/>
<comment type="caution">
    <text evidence="1">The sequence shown here is derived from an EMBL/GenBank/DDBJ whole genome shotgun (WGS) entry which is preliminary data.</text>
</comment>
<dbReference type="RefSeq" id="WP_061611889.1">
    <property type="nucleotide sequence ID" value="NZ_JEMA01000944.1"/>
</dbReference>